<dbReference type="GO" id="GO:0004252">
    <property type="term" value="F:serine-type endopeptidase activity"/>
    <property type="evidence" value="ECO:0007669"/>
    <property type="project" value="InterPro"/>
</dbReference>
<protein>
    <recommendedName>
        <fullName evidence="2">Peptidase S1 domain-containing protein</fullName>
    </recommendedName>
</protein>
<dbReference type="SMART" id="SM00020">
    <property type="entry name" value="Tryp_SPc"/>
    <property type="match status" value="1"/>
</dbReference>
<name>A0AAE0BVJ0_9CHLO</name>
<dbReference type="CDD" id="cd00190">
    <property type="entry name" value="Tryp_SPc"/>
    <property type="match status" value="1"/>
</dbReference>
<dbReference type="InterPro" id="IPR018114">
    <property type="entry name" value="TRYPSIN_HIS"/>
</dbReference>
<dbReference type="InterPro" id="IPR043504">
    <property type="entry name" value="Peptidase_S1_PA_chymotrypsin"/>
</dbReference>
<dbReference type="InterPro" id="IPR001254">
    <property type="entry name" value="Trypsin_dom"/>
</dbReference>
<gene>
    <name evidence="3" type="ORF">CYMTET_47663</name>
</gene>
<dbReference type="PRINTS" id="PR00722">
    <property type="entry name" value="CHYMOTRYPSIN"/>
</dbReference>
<dbReference type="PROSITE" id="PS00134">
    <property type="entry name" value="TRYPSIN_HIS"/>
    <property type="match status" value="1"/>
</dbReference>
<reference evidence="3 4" key="1">
    <citation type="journal article" date="2015" name="Genome Biol. Evol.">
        <title>Comparative Genomics of a Bacterivorous Green Alga Reveals Evolutionary Causalities and Consequences of Phago-Mixotrophic Mode of Nutrition.</title>
        <authorList>
            <person name="Burns J.A."/>
            <person name="Paasch A."/>
            <person name="Narechania A."/>
            <person name="Kim E."/>
        </authorList>
    </citation>
    <scope>NUCLEOTIDE SEQUENCE [LARGE SCALE GENOMIC DNA]</scope>
    <source>
        <strain evidence="3 4">PLY_AMNH</strain>
    </source>
</reference>
<dbReference type="PANTHER" id="PTHR24252:SF7">
    <property type="entry name" value="HYALIN"/>
    <property type="match status" value="1"/>
</dbReference>
<feature type="domain" description="Peptidase S1" evidence="2">
    <location>
        <begin position="225"/>
        <end position="495"/>
    </location>
</feature>
<dbReference type="Gene3D" id="2.40.10.10">
    <property type="entry name" value="Trypsin-like serine proteases"/>
    <property type="match status" value="1"/>
</dbReference>
<dbReference type="PROSITE" id="PS50240">
    <property type="entry name" value="TRYPSIN_DOM"/>
    <property type="match status" value="1"/>
</dbReference>
<organism evidence="3 4">
    <name type="scientific">Cymbomonas tetramitiformis</name>
    <dbReference type="NCBI Taxonomy" id="36881"/>
    <lineage>
        <taxon>Eukaryota</taxon>
        <taxon>Viridiplantae</taxon>
        <taxon>Chlorophyta</taxon>
        <taxon>Pyramimonadophyceae</taxon>
        <taxon>Pyramimonadales</taxon>
        <taxon>Pyramimonadaceae</taxon>
        <taxon>Cymbomonas</taxon>
    </lineage>
</organism>
<dbReference type="SUPFAM" id="SSF50494">
    <property type="entry name" value="Trypsin-like serine proteases"/>
    <property type="match status" value="1"/>
</dbReference>
<evidence type="ECO:0000313" key="3">
    <source>
        <dbReference type="EMBL" id="KAK3242640.1"/>
    </source>
</evidence>
<dbReference type="GO" id="GO:0006508">
    <property type="term" value="P:proteolysis"/>
    <property type="evidence" value="ECO:0007669"/>
    <property type="project" value="InterPro"/>
</dbReference>
<evidence type="ECO:0000313" key="4">
    <source>
        <dbReference type="Proteomes" id="UP001190700"/>
    </source>
</evidence>
<evidence type="ECO:0000259" key="2">
    <source>
        <dbReference type="PROSITE" id="PS50240"/>
    </source>
</evidence>
<dbReference type="Proteomes" id="UP001190700">
    <property type="component" value="Unassembled WGS sequence"/>
</dbReference>
<dbReference type="EMBL" id="LGRX02033144">
    <property type="protein sequence ID" value="KAK3242640.1"/>
    <property type="molecule type" value="Genomic_DNA"/>
</dbReference>
<comment type="caution">
    <text evidence="3">The sequence shown here is derived from an EMBL/GenBank/DDBJ whole genome shotgun (WGS) entry which is preliminary data.</text>
</comment>
<keyword evidence="4" id="KW-1185">Reference proteome</keyword>
<evidence type="ECO:0000256" key="1">
    <source>
        <dbReference type="ARBA" id="ARBA00023157"/>
    </source>
</evidence>
<keyword evidence="1" id="KW-1015">Disulfide bond</keyword>
<dbReference type="Pfam" id="PF00089">
    <property type="entry name" value="Trypsin"/>
    <property type="match status" value="1"/>
</dbReference>
<dbReference type="AlphaFoldDB" id="A0AAE0BVJ0"/>
<dbReference type="PANTHER" id="PTHR24252">
    <property type="entry name" value="ACROSIN-RELATED"/>
    <property type="match status" value="1"/>
</dbReference>
<dbReference type="InterPro" id="IPR009003">
    <property type="entry name" value="Peptidase_S1_PA"/>
</dbReference>
<proteinExistence type="predicted"/>
<sequence>MTVDMNAIWNSMASDESNSIEIYIVPDATPYNVLHASPAWQNALDLRKYDRRITWALYGRRGNISDDNDIATSYDLIQNGTVNGSSATRIFINTEDPLKMRFEIRDSFGYGLCMPVQNRYVYDATSQDRFTVERHNHFGFFTVSSYGRVVDSGASFSQIPALQAPQEFAITRHYSFPHVAASNVQGCSNLNQSLHSQSFATKPQTNKTKDLVISVGARVDTSSRVVGGDPVLTPGLYGFMVSIQRAYDKDQNSMHAHLCGGSLIAPDLVLTAAHCVYDTADSWPTQANCFTGAHHVGIGRITLTDSADLRCIEEIPIVDVYVHPKYNPRTLSFDVALLRLASKSSYQPITVYDMNDLSQPRVDLSKIVVSSLGWGHTAYRGHMSDDLMLMNTFVYDRQQCKRNYANVVLSDGSKAGIVGVEFGDHNFCAYHKIDNTVIDNCQGDSGGAMFFEVNNRYYVIGVVSFGYECAYRYSIVPGVYANVTHVSDWIHTYVNDGLASRKTKTIPRSFKIV</sequence>
<accession>A0AAE0BVJ0</accession>
<dbReference type="InterPro" id="IPR001314">
    <property type="entry name" value="Peptidase_S1A"/>
</dbReference>